<dbReference type="Pfam" id="PF01882">
    <property type="entry name" value="DUF58"/>
    <property type="match status" value="1"/>
</dbReference>
<feature type="compositionally biased region" description="Low complexity" evidence="1">
    <location>
        <begin position="8"/>
        <end position="26"/>
    </location>
</feature>
<evidence type="ECO:0000313" key="4">
    <source>
        <dbReference type="EMBL" id="OYO14707.1"/>
    </source>
</evidence>
<feature type="transmembrane region" description="Helical" evidence="2">
    <location>
        <begin position="38"/>
        <end position="61"/>
    </location>
</feature>
<evidence type="ECO:0000256" key="1">
    <source>
        <dbReference type="SAM" id="MobiDB-lite"/>
    </source>
</evidence>
<feature type="domain" description="DUF58" evidence="3">
    <location>
        <begin position="234"/>
        <end position="396"/>
    </location>
</feature>
<keyword evidence="5" id="KW-1185">Reference proteome</keyword>
<evidence type="ECO:0000256" key="2">
    <source>
        <dbReference type="SAM" id="Phobius"/>
    </source>
</evidence>
<dbReference type="PANTHER" id="PTHR34351:SF1">
    <property type="entry name" value="SLR1927 PROTEIN"/>
    <property type="match status" value="1"/>
</dbReference>
<gene>
    <name evidence="4" type="ORF">CGZ94_09085</name>
</gene>
<dbReference type="AlphaFoldDB" id="A0A255GFT6"/>
<keyword evidence="2" id="KW-1133">Transmembrane helix</keyword>
<evidence type="ECO:0000259" key="3">
    <source>
        <dbReference type="Pfam" id="PF01882"/>
    </source>
</evidence>
<accession>A0A255GFT6</accession>
<organism evidence="4 5">
    <name type="scientific">Enemella evansiae</name>
    <dbReference type="NCBI Taxonomy" id="2016499"/>
    <lineage>
        <taxon>Bacteria</taxon>
        <taxon>Bacillati</taxon>
        <taxon>Actinomycetota</taxon>
        <taxon>Actinomycetes</taxon>
        <taxon>Propionibacteriales</taxon>
        <taxon>Propionibacteriaceae</taxon>
        <taxon>Enemella</taxon>
    </lineage>
</organism>
<keyword evidence="2" id="KW-0812">Transmembrane</keyword>
<reference evidence="4 5" key="1">
    <citation type="submission" date="2017-07" db="EMBL/GenBank/DDBJ databases">
        <title>Draft whole genome sequences of clinical Proprionibacteriaceae strains.</title>
        <authorList>
            <person name="Bernier A.-M."/>
            <person name="Bernard K."/>
            <person name="Domingo M.-C."/>
        </authorList>
    </citation>
    <scope>NUCLEOTIDE SEQUENCE [LARGE SCALE GENOMIC DNA]</scope>
    <source>
        <strain evidence="4 5">NML 030167</strain>
    </source>
</reference>
<dbReference type="Proteomes" id="UP000215896">
    <property type="component" value="Unassembled WGS sequence"/>
</dbReference>
<protein>
    <submittedName>
        <fullName evidence="4">DUF58 domain-containing protein</fullName>
    </submittedName>
</protein>
<comment type="caution">
    <text evidence="4">The sequence shown here is derived from an EMBL/GenBank/DDBJ whole genome shotgun (WGS) entry which is preliminary data.</text>
</comment>
<sequence length="454" mass="50327">MPSSPAGRSATSSTACCARSRSPTSEPRSRPTLKRNPWSLLTARGKMFLIAGLAVAILAILFGQNDVLWLALLLVLLPAISLLFIARTRLRLSLERGFDHGEMPIGDTLEATLRLEKQGNLPAGLLLFEENVPPALGRRPRFGVNNVSGSWQRDVSYPLVGNQRGRYTVGPLLVRSRDAFNLVKFDRQFTATSEVLVTPRIHPLAPMDNVTGGGSSGEVHPQRLGVIGSDDVLIREYRQGDDVRRVHWRSTARRGELMVRREEQAWDPSVTLILDSRARAHGGPGRESSFEYAVSCAASIAMHFVEHGFAVHLYDAQGDMLPRDTDRTFNTTSQHVLHCFTDVQPAPLRDLSEGLQSSLLGQQGQLIVAVTGRLTPSDAEALLRTRRNRAHGLAVVLDVDSFVSRNERADEEARAAHEQAVQMLRNQMWRVAEVKRTTPITDAWKDLEQLGEYV</sequence>
<keyword evidence="2" id="KW-0472">Membrane</keyword>
<dbReference type="OrthoDB" id="9812729at2"/>
<dbReference type="EMBL" id="NMVO01000012">
    <property type="protein sequence ID" value="OYO14707.1"/>
    <property type="molecule type" value="Genomic_DNA"/>
</dbReference>
<proteinExistence type="predicted"/>
<name>A0A255GFT6_9ACTN</name>
<feature type="transmembrane region" description="Helical" evidence="2">
    <location>
        <begin position="67"/>
        <end position="86"/>
    </location>
</feature>
<feature type="region of interest" description="Disordered" evidence="1">
    <location>
        <begin position="1"/>
        <end position="34"/>
    </location>
</feature>
<evidence type="ECO:0000313" key="5">
    <source>
        <dbReference type="Proteomes" id="UP000215896"/>
    </source>
</evidence>
<dbReference type="PANTHER" id="PTHR34351">
    <property type="entry name" value="SLR1927 PROTEIN-RELATED"/>
    <property type="match status" value="1"/>
</dbReference>
<dbReference type="InterPro" id="IPR002881">
    <property type="entry name" value="DUF58"/>
</dbReference>